<gene>
    <name evidence="1" type="ORF">CVLEPA_LOCUS4139</name>
</gene>
<keyword evidence="2" id="KW-1185">Reference proteome</keyword>
<accession>A0ABP0F3Z3</accession>
<protein>
    <submittedName>
        <fullName evidence="1">Uncharacterized protein</fullName>
    </submittedName>
</protein>
<dbReference type="Proteomes" id="UP001642483">
    <property type="component" value="Unassembled WGS sequence"/>
</dbReference>
<proteinExistence type="predicted"/>
<name>A0ABP0F3Z3_CLALP</name>
<dbReference type="EMBL" id="CAWYQH010000013">
    <property type="protein sequence ID" value="CAK8674440.1"/>
    <property type="molecule type" value="Genomic_DNA"/>
</dbReference>
<evidence type="ECO:0000313" key="2">
    <source>
        <dbReference type="Proteomes" id="UP001642483"/>
    </source>
</evidence>
<sequence length="118" mass="13346">MVCQDDFIISENPQCGCQACLRAFYDGSNLYCSFSSSLWYWKQVLITGATELKMPASSLLRRNAIDRDSSAAEYRNREQGPNTRFCSLRSATAIEDNTELSTSSIIKEEQSQDIEHCK</sequence>
<reference evidence="1 2" key="1">
    <citation type="submission" date="2024-02" db="EMBL/GenBank/DDBJ databases">
        <authorList>
            <person name="Daric V."/>
            <person name="Darras S."/>
        </authorList>
    </citation>
    <scope>NUCLEOTIDE SEQUENCE [LARGE SCALE GENOMIC DNA]</scope>
</reference>
<comment type="caution">
    <text evidence="1">The sequence shown here is derived from an EMBL/GenBank/DDBJ whole genome shotgun (WGS) entry which is preliminary data.</text>
</comment>
<organism evidence="1 2">
    <name type="scientific">Clavelina lepadiformis</name>
    <name type="common">Light-bulb sea squirt</name>
    <name type="synonym">Ascidia lepadiformis</name>
    <dbReference type="NCBI Taxonomy" id="159417"/>
    <lineage>
        <taxon>Eukaryota</taxon>
        <taxon>Metazoa</taxon>
        <taxon>Chordata</taxon>
        <taxon>Tunicata</taxon>
        <taxon>Ascidiacea</taxon>
        <taxon>Aplousobranchia</taxon>
        <taxon>Clavelinidae</taxon>
        <taxon>Clavelina</taxon>
    </lineage>
</organism>
<evidence type="ECO:0000313" key="1">
    <source>
        <dbReference type="EMBL" id="CAK8674440.1"/>
    </source>
</evidence>